<proteinExistence type="predicted"/>
<name>A0ABS7DGC0_9GAMM</name>
<keyword evidence="3" id="KW-1185">Reference proteome</keyword>
<dbReference type="PANTHER" id="PTHR11092:SF0">
    <property type="entry name" value="EPIMERASE FAMILY PROTEIN SDR39U1"/>
    <property type="match status" value="1"/>
</dbReference>
<dbReference type="Gene3D" id="3.40.50.720">
    <property type="entry name" value="NAD(P)-binding Rossmann-like Domain"/>
    <property type="match status" value="1"/>
</dbReference>
<evidence type="ECO:0000259" key="1">
    <source>
        <dbReference type="Pfam" id="PF01370"/>
    </source>
</evidence>
<dbReference type="RefSeq" id="WP_219937540.1">
    <property type="nucleotide sequence ID" value="NZ_JAGFNY010000014.1"/>
</dbReference>
<reference evidence="2 3" key="1">
    <citation type="submission" date="2021-03" db="EMBL/GenBank/DDBJ databases">
        <title>Succinivibrio sp. nov. isolated from feces of cow.</title>
        <authorList>
            <person name="Choi J.-Y."/>
        </authorList>
    </citation>
    <scope>NUCLEOTIDE SEQUENCE [LARGE SCALE GENOMIC DNA]</scope>
    <source>
        <strain evidence="2 3">AGMB01872</strain>
    </source>
</reference>
<gene>
    <name evidence="2" type="ORF">J5V48_05350</name>
</gene>
<evidence type="ECO:0000313" key="2">
    <source>
        <dbReference type="EMBL" id="MBW7570318.1"/>
    </source>
</evidence>
<organism evidence="2 3">
    <name type="scientific">Succinivibrio faecicola</name>
    <dbReference type="NCBI Taxonomy" id="2820300"/>
    <lineage>
        <taxon>Bacteria</taxon>
        <taxon>Pseudomonadati</taxon>
        <taxon>Pseudomonadota</taxon>
        <taxon>Gammaproteobacteria</taxon>
        <taxon>Aeromonadales</taxon>
        <taxon>Succinivibrionaceae</taxon>
        <taxon>Succinivibrio</taxon>
    </lineage>
</organism>
<protein>
    <submittedName>
        <fullName evidence="2">NAD-dependent epimerase/dehydratase family protein</fullName>
    </submittedName>
</protein>
<comment type="caution">
    <text evidence="2">The sequence shown here is derived from an EMBL/GenBank/DDBJ whole genome shotgun (WGS) entry which is preliminary data.</text>
</comment>
<accession>A0ABS7DGC0</accession>
<feature type="domain" description="NAD-dependent epimerase/dehydratase" evidence="1">
    <location>
        <begin position="3"/>
        <end position="112"/>
    </location>
</feature>
<dbReference type="InterPro" id="IPR001509">
    <property type="entry name" value="Epimerase_deHydtase"/>
</dbReference>
<evidence type="ECO:0000313" key="3">
    <source>
        <dbReference type="Proteomes" id="UP000731465"/>
    </source>
</evidence>
<dbReference type="Pfam" id="PF01370">
    <property type="entry name" value="Epimerase"/>
    <property type="match status" value="1"/>
</dbReference>
<dbReference type="EMBL" id="JAGFNY010000014">
    <property type="protein sequence ID" value="MBW7570318.1"/>
    <property type="molecule type" value="Genomic_DNA"/>
</dbReference>
<dbReference type="SUPFAM" id="SSF51735">
    <property type="entry name" value="NAD(P)-binding Rossmann-fold domains"/>
    <property type="match status" value="1"/>
</dbReference>
<dbReference type="PANTHER" id="PTHR11092">
    <property type="entry name" value="SUGAR NUCLEOTIDE EPIMERASE RELATED"/>
    <property type="match status" value="1"/>
</dbReference>
<sequence length="261" mass="29820">MRILITGGTGLIGRSLCSDLLQKGHEIFVLSRTPIDAKKLLPSAIRLLSYTDKIPSIEVVVNLAGESISKKFLTKKRLLEIEKSRIDLIDYLYYALKENPPVLFIQASAITMDDSCFAYICQKVEKRAQKRFSMTKVCLARFATVLSKKDGLIHYLSYLPKLNFLNGQNYVPYITLNDCIRALNIIIDEKLDDIVDICSDYQLNLQNLILHFQQSKIINTISLPLLKEALFIDKRSSLLLIDKRIKPVKLLKNSMTFTNYI</sequence>
<dbReference type="Proteomes" id="UP000731465">
    <property type="component" value="Unassembled WGS sequence"/>
</dbReference>
<dbReference type="InterPro" id="IPR036291">
    <property type="entry name" value="NAD(P)-bd_dom_sf"/>
</dbReference>